<sequence length="408" mass="42835">MVLVLVLVSFIPAIVALSLSIYVAVGTTTTTLQSAFHVAGTDLTSPSVISPSTSRSTSTSPSALDTDTSTSTVVNDRDSNMTLYFGYGSNLWLHQMARRCPDSTYKSIARLDGHRWIINKRGYANVVAVPSVPSSAAAKPSISPEQAASSRSSKSAAFLEPSAPSKPSSAPPSRRSTRPQNTSGNTNTASNDLQNGGPNGYEKVDGGAEGSSEEAEDKDVVYGLIYTLTPSDERRLDINEGVPESYTKHSLHVTFWPSTNASASSPRSLPARVHASADTGTAITALVYVDLHRTAPSEPRAEYVYRMNRGIDDALALGVPEKWINKVLRPYIPADGEGEADGIDGAGNGHGQKAGVGVGDGEGTATASGTGKGNRKGRGMGENAGTADMVAVREKAMQQAGEFLSDRE</sequence>
<dbReference type="PANTHER" id="PTHR12935">
    <property type="entry name" value="GAMMA-GLUTAMYLCYCLOTRANSFERASE"/>
    <property type="match status" value="1"/>
</dbReference>
<dbReference type="InterPro" id="IPR017939">
    <property type="entry name" value="G-Glutamylcylcotransferase"/>
</dbReference>
<feature type="region of interest" description="Disordered" evidence="5">
    <location>
        <begin position="339"/>
        <end position="408"/>
    </location>
</feature>
<organism evidence="7 8">
    <name type="scientific">Cryomyces minteri</name>
    <dbReference type="NCBI Taxonomy" id="331657"/>
    <lineage>
        <taxon>Eukaryota</taxon>
        <taxon>Fungi</taxon>
        <taxon>Dikarya</taxon>
        <taxon>Ascomycota</taxon>
        <taxon>Pezizomycotina</taxon>
        <taxon>Dothideomycetes</taxon>
        <taxon>Dothideomycetes incertae sedis</taxon>
        <taxon>Cryomyces</taxon>
    </lineage>
</organism>
<dbReference type="GO" id="GO:0003839">
    <property type="term" value="F:gamma-glutamylcyclotransferase activity"/>
    <property type="evidence" value="ECO:0007669"/>
    <property type="project" value="UniProtKB-EC"/>
</dbReference>
<evidence type="ECO:0000313" key="8">
    <source>
        <dbReference type="Proteomes" id="UP000308768"/>
    </source>
</evidence>
<evidence type="ECO:0000256" key="3">
    <source>
        <dbReference type="PIRSR" id="PIRSR617939-1"/>
    </source>
</evidence>
<dbReference type="OrthoDB" id="2924818at2759"/>
<feature type="chain" id="PRO_5020847738" description="gamma-glutamylcyclotransferase" evidence="6">
    <location>
        <begin position="17"/>
        <end position="408"/>
    </location>
</feature>
<dbReference type="EC" id="4.3.2.9" evidence="1"/>
<feature type="signal peptide" evidence="6">
    <location>
        <begin position="1"/>
        <end position="16"/>
    </location>
</feature>
<dbReference type="PANTHER" id="PTHR12935:SF0">
    <property type="entry name" value="GAMMA-GLUTAMYLCYCLOTRANSFERASE"/>
    <property type="match status" value="1"/>
</dbReference>
<feature type="compositionally biased region" description="Polar residues" evidence="5">
    <location>
        <begin position="180"/>
        <end position="196"/>
    </location>
</feature>
<reference evidence="7 8" key="1">
    <citation type="submission" date="2017-03" db="EMBL/GenBank/DDBJ databases">
        <title>Genomes of endolithic fungi from Antarctica.</title>
        <authorList>
            <person name="Coleine C."/>
            <person name="Masonjones S."/>
            <person name="Stajich J.E."/>
        </authorList>
    </citation>
    <scope>NUCLEOTIDE SEQUENCE [LARGE SCALE GENOMIC DNA]</scope>
    <source>
        <strain evidence="7 8">CCFEE 5187</strain>
    </source>
</reference>
<dbReference type="SUPFAM" id="SSF110857">
    <property type="entry name" value="Gamma-glutamyl cyclotransferase-like"/>
    <property type="match status" value="1"/>
</dbReference>
<evidence type="ECO:0000256" key="6">
    <source>
        <dbReference type="SAM" id="SignalP"/>
    </source>
</evidence>
<evidence type="ECO:0000313" key="7">
    <source>
        <dbReference type="EMBL" id="TKA72039.1"/>
    </source>
</evidence>
<dbReference type="CDD" id="cd06661">
    <property type="entry name" value="GGCT_like"/>
    <property type="match status" value="1"/>
</dbReference>
<keyword evidence="6" id="KW-0732">Signal</keyword>
<feature type="binding site" evidence="4">
    <location>
        <begin position="84"/>
        <end position="89"/>
    </location>
    <ligand>
        <name>substrate</name>
    </ligand>
</feature>
<keyword evidence="8" id="KW-1185">Reference proteome</keyword>
<evidence type="ECO:0000256" key="5">
    <source>
        <dbReference type="SAM" id="MobiDB-lite"/>
    </source>
</evidence>
<feature type="compositionally biased region" description="Low complexity" evidence="5">
    <location>
        <begin position="135"/>
        <end position="174"/>
    </location>
</feature>
<accession>A0A4V5NFQ7</accession>
<feature type="region of interest" description="Disordered" evidence="5">
    <location>
        <begin position="135"/>
        <end position="216"/>
    </location>
</feature>
<keyword evidence="2" id="KW-0456">Lyase</keyword>
<dbReference type="Gene3D" id="3.10.490.10">
    <property type="entry name" value="Gamma-glutamyl cyclotransferase-like"/>
    <property type="match status" value="1"/>
</dbReference>
<dbReference type="Proteomes" id="UP000308768">
    <property type="component" value="Unassembled WGS sequence"/>
</dbReference>
<dbReference type="EMBL" id="NAJN01000526">
    <property type="protein sequence ID" value="TKA72039.1"/>
    <property type="molecule type" value="Genomic_DNA"/>
</dbReference>
<proteinExistence type="predicted"/>
<feature type="compositionally biased region" description="Gly residues" evidence="5">
    <location>
        <begin position="344"/>
        <end position="362"/>
    </location>
</feature>
<protein>
    <recommendedName>
        <fullName evidence="1">gamma-glutamylcyclotransferase</fullName>
        <ecNumber evidence="1">4.3.2.9</ecNumber>
    </recommendedName>
</protein>
<evidence type="ECO:0000256" key="4">
    <source>
        <dbReference type="PIRSR" id="PIRSR617939-2"/>
    </source>
</evidence>
<dbReference type="InterPro" id="IPR036568">
    <property type="entry name" value="GGCT-like_sf"/>
</dbReference>
<comment type="caution">
    <text evidence="7">The sequence shown here is derived from an EMBL/GenBank/DDBJ whole genome shotgun (WGS) entry which is preliminary data.</text>
</comment>
<dbReference type="STRING" id="331657.A0A4V5NFQ7"/>
<feature type="compositionally biased region" description="Low complexity" evidence="5">
    <location>
        <begin position="46"/>
        <end position="72"/>
    </location>
</feature>
<name>A0A4V5NFQ7_9PEZI</name>
<feature type="active site" description="Proton acceptor" evidence="3">
    <location>
        <position position="240"/>
    </location>
</feature>
<evidence type="ECO:0000256" key="2">
    <source>
        <dbReference type="ARBA" id="ARBA00023239"/>
    </source>
</evidence>
<dbReference type="InterPro" id="IPR013024">
    <property type="entry name" value="GGCT-like"/>
</dbReference>
<dbReference type="AlphaFoldDB" id="A0A4V5NFQ7"/>
<evidence type="ECO:0000256" key="1">
    <source>
        <dbReference type="ARBA" id="ARBA00012346"/>
    </source>
</evidence>
<feature type="region of interest" description="Disordered" evidence="5">
    <location>
        <begin position="46"/>
        <end position="73"/>
    </location>
</feature>
<gene>
    <name evidence="7" type="ORF">B0A49_03368</name>
</gene>